<accession>A0A0E3ZSY0</accession>
<evidence type="ECO:0008006" key="3">
    <source>
        <dbReference type="Google" id="ProtNLM"/>
    </source>
</evidence>
<organism evidence="1 2">
    <name type="scientific">Spirosoma radiotolerans</name>
    <dbReference type="NCBI Taxonomy" id="1379870"/>
    <lineage>
        <taxon>Bacteria</taxon>
        <taxon>Pseudomonadati</taxon>
        <taxon>Bacteroidota</taxon>
        <taxon>Cytophagia</taxon>
        <taxon>Cytophagales</taxon>
        <taxon>Cytophagaceae</taxon>
        <taxon>Spirosoma</taxon>
    </lineage>
</organism>
<protein>
    <recommendedName>
        <fullName evidence="3">AraC-type arabinose-binding/dimerisation domain-containing protein</fullName>
    </recommendedName>
</protein>
<dbReference type="EMBL" id="CP010429">
    <property type="protein sequence ID" value="AKD53750.1"/>
    <property type="molecule type" value="Genomic_DNA"/>
</dbReference>
<dbReference type="AlphaFoldDB" id="A0A0E3ZSY0"/>
<gene>
    <name evidence="1" type="ORF">SD10_01380</name>
</gene>
<dbReference type="PATRIC" id="fig|1379870.5.peg.302"/>
<evidence type="ECO:0000313" key="1">
    <source>
        <dbReference type="EMBL" id="AKD53750.1"/>
    </source>
</evidence>
<dbReference type="HOGENOM" id="CLU_1936792_0_0_10"/>
<reference evidence="1 2" key="1">
    <citation type="journal article" date="2014" name="Curr. Microbiol.">
        <title>Spirosoma radiotolerans sp. nov., a gamma-radiation-resistant bacterium isolated from gamma ray-irradiated soil.</title>
        <authorList>
            <person name="Lee J.J."/>
            <person name="Srinivasan S."/>
            <person name="Lim S."/>
            <person name="Joe M."/>
            <person name="Im S."/>
            <person name="Bae S.I."/>
            <person name="Park K.R."/>
            <person name="Han J.H."/>
            <person name="Park S.H."/>
            <person name="Joo B.M."/>
            <person name="Park S.J."/>
            <person name="Kim M.K."/>
        </authorList>
    </citation>
    <scope>NUCLEOTIDE SEQUENCE [LARGE SCALE GENOMIC DNA]</scope>
    <source>
        <strain evidence="1 2">DG5A</strain>
    </source>
</reference>
<evidence type="ECO:0000313" key="2">
    <source>
        <dbReference type="Proteomes" id="UP000033054"/>
    </source>
</evidence>
<proteinExistence type="predicted"/>
<dbReference type="OrthoDB" id="950196at2"/>
<dbReference type="KEGG" id="srd:SD10_01380"/>
<keyword evidence="2" id="KW-1185">Reference proteome</keyword>
<name>A0A0E3ZSY0_9BACT</name>
<sequence length="130" mass="15237">MIKIKKEKMNRVFTKYHIKGLPFDLVIHHFKSVAGENAHDHPFAFQSIILYGGYTERIYTPTGESYDVFRAPGSTHTVAADCIHELIDLPKGECWTAILPQAKTREPGFWKFDEKGPWFRQWNKRWSRVK</sequence>
<dbReference type="STRING" id="1379870.SD10_01380"/>
<dbReference type="RefSeq" id="WP_046375341.1">
    <property type="nucleotide sequence ID" value="NZ_CP010429.1"/>
</dbReference>
<dbReference type="Proteomes" id="UP000033054">
    <property type="component" value="Chromosome"/>
</dbReference>